<gene>
    <name evidence="3" type="ORF">CYJ27_03290</name>
    <name evidence="2" type="ORF">HMPREF3187_00177</name>
</gene>
<comment type="caution">
    <text evidence="3">The sequence shown here is derived from an EMBL/GenBank/DDBJ whole genome shotgun (WGS) entry which is preliminary data.</text>
</comment>
<dbReference type="EMBL" id="PKGZ01000002">
    <property type="protein sequence ID" value="PKY91706.1"/>
    <property type="molecule type" value="Genomic_DNA"/>
</dbReference>
<dbReference type="Proteomes" id="UP000234775">
    <property type="component" value="Unassembled WGS sequence"/>
</dbReference>
<feature type="coiled-coil region" evidence="1">
    <location>
        <begin position="20"/>
        <end position="62"/>
    </location>
</feature>
<sequence>MVNETLAEVLQSDQEVEAIRQETKETIQTLKQKNQAALTQAEQSAKEDFKAFEESLANQQAQAFEHYKKEAQLAHQAQLDELRQKFNQHKQTMIDQTVKELRKVYGNC</sequence>
<dbReference type="STRING" id="87541.AWM71_05635"/>
<evidence type="ECO:0000313" key="5">
    <source>
        <dbReference type="Proteomes" id="UP000234775"/>
    </source>
</evidence>
<reference evidence="3 5" key="2">
    <citation type="submission" date="2017-12" db="EMBL/GenBank/DDBJ databases">
        <title>Phylogenetic diversity of female urinary microbiome.</title>
        <authorList>
            <person name="Thomas-White K."/>
            <person name="Wolfe A.J."/>
        </authorList>
    </citation>
    <scope>NUCLEOTIDE SEQUENCE [LARGE SCALE GENOMIC DNA]</scope>
    <source>
        <strain evidence="3 5">UMB0844</strain>
    </source>
</reference>
<keyword evidence="5" id="KW-1185">Reference proteome</keyword>
<protein>
    <submittedName>
        <fullName evidence="2">F0F1 ATP synthase subunit B' domain protein</fullName>
    </submittedName>
</protein>
<keyword evidence="1" id="KW-0175">Coiled coil</keyword>
<accession>A0A0X8F8M0</accession>
<reference evidence="2 4" key="1">
    <citation type="submission" date="2016-01" db="EMBL/GenBank/DDBJ databases">
        <authorList>
            <person name="Oliw E.H."/>
        </authorList>
    </citation>
    <scope>NUCLEOTIDE SEQUENCE [LARGE SCALE GENOMIC DNA]</scope>
    <source>
        <strain evidence="2 4">KA00635</strain>
    </source>
</reference>
<dbReference type="EMBL" id="LSCQ01000013">
    <property type="protein sequence ID" value="KXB38016.1"/>
    <property type="molecule type" value="Genomic_DNA"/>
</dbReference>
<dbReference type="KEGG" id="acg:AWM71_05635"/>
<dbReference type="AlphaFoldDB" id="A0A0X8F8M0"/>
<dbReference type="RefSeq" id="WP_060777039.1">
    <property type="nucleotide sequence ID" value="NZ_CP014159.1"/>
</dbReference>
<evidence type="ECO:0000256" key="1">
    <source>
        <dbReference type="SAM" id="Coils"/>
    </source>
</evidence>
<organism evidence="3 5">
    <name type="scientific">Aerococcus christensenii</name>
    <dbReference type="NCBI Taxonomy" id="87541"/>
    <lineage>
        <taxon>Bacteria</taxon>
        <taxon>Bacillati</taxon>
        <taxon>Bacillota</taxon>
        <taxon>Bacilli</taxon>
        <taxon>Lactobacillales</taxon>
        <taxon>Aerococcaceae</taxon>
        <taxon>Aerococcus</taxon>
    </lineage>
</organism>
<dbReference type="Proteomes" id="UP000070422">
    <property type="component" value="Unassembled WGS sequence"/>
</dbReference>
<name>A0A0X8F8M0_9LACT</name>
<dbReference type="PATRIC" id="fig|87541.4.peg.177"/>
<proteinExistence type="predicted"/>
<evidence type="ECO:0000313" key="4">
    <source>
        <dbReference type="Proteomes" id="UP000070422"/>
    </source>
</evidence>
<evidence type="ECO:0000313" key="2">
    <source>
        <dbReference type="EMBL" id="KXB38016.1"/>
    </source>
</evidence>
<evidence type="ECO:0000313" key="3">
    <source>
        <dbReference type="EMBL" id="PKY91706.1"/>
    </source>
</evidence>